<comment type="catalytic activity">
    <reaction evidence="5">
        <text>N-terminal N-formyl-L-methionyl-[peptide] + H2O = N-terminal L-methionyl-[peptide] + formate</text>
        <dbReference type="Rhea" id="RHEA:24420"/>
        <dbReference type="Rhea" id="RHEA-COMP:10639"/>
        <dbReference type="Rhea" id="RHEA-COMP:10640"/>
        <dbReference type="ChEBI" id="CHEBI:15377"/>
        <dbReference type="ChEBI" id="CHEBI:15740"/>
        <dbReference type="ChEBI" id="CHEBI:49298"/>
        <dbReference type="ChEBI" id="CHEBI:64731"/>
        <dbReference type="EC" id="3.5.1.88"/>
    </reaction>
</comment>
<proteinExistence type="inferred from homology"/>
<evidence type="ECO:0000256" key="5">
    <source>
        <dbReference type="HAMAP-Rule" id="MF_00163"/>
    </source>
</evidence>
<comment type="similarity">
    <text evidence="1 5">Belongs to the polypeptide deformylase family.</text>
</comment>
<dbReference type="CDD" id="cd00487">
    <property type="entry name" value="Pep_deformylase"/>
    <property type="match status" value="1"/>
</dbReference>
<dbReference type="PIRSF" id="PIRSF004749">
    <property type="entry name" value="Pep_def"/>
    <property type="match status" value="1"/>
</dbReference>
<feature type="active site" evidence="5">
    <location>
        <position position="141"/>
    </location>
</feature>
<evidence type="ECO:0000313" key="6">
    <source>
        <dbReference type="EMBL" id="MEK0084582.1"/>
    </source>
</evidence>
<dbReference type="EMBL" id="JBBLZC010000016">
    <property type="protein sequence ID" value="MEK0084582.1"/>
    <property type="molecule type" value="Genomic_DNA"/>
</dbReference>
<dbReference type="Proteomes" id="UP001375743">
    <property type="component" value="Unassembled WGS sequence"/>
</dbReference>
<feature type="binding site" evidence="5">
    <location>
        <position position="144"/>
    </location>
    <ligand>
        <name>Fe cation</name>
        <dbReference type="ChEBI" id="CHEBI:24875"/>
    </ligand>
</feature>
<sequence>MTLRKIARLGQPVLLTRAEPVLEVDRPELQTLIEDMLETMADADGIGLAAPQVHESVRVITALEILDRSERGSARAHVLINPELTPLGEERELAFEGCLSIPDLRGLVPRWRRVAYRALDRHGAPVAGEAEGLFARVLQHEVDHLDGILYPMRMTDLRALAFTDEVPHLSEWLERGGDRR</sequence>
<dbReference type="Gene3D" id="3.90.45.10">
    <property type="entry name" value="Peptide deformylase"/>
    <property type="match status" value="1"/>
</dbReference>
<evidence type="ECO:0000256" key="3">
    <source>
        <dbReference type="ARBA" id="ARBA00022801"/>
    </source>
</evidence>
<dbReference type="PANTHER" id="PTHR10458">
    <property type="entry name" value="PEPTIDE DEFORMYLASE"/>
    <property type="match status" value="1"/>
</dbReference>
<dbReference type="GO" id="GO:0042586">
    <property type="term" value="F:peptide deformylase activity"/>
    <property type="evidence" value="ECO:0007669"/>
    <property type="project" value="UniProtKB-EC"/>
</dbReference>
<reference evidence="6 7" key="1">
    <citation type="submission" date="2024-01" db="EMBL/GenBank/DDBJ databases">
        <title>Multi-omics insights into the function and evolution of sodium benzoate biodegradation pathways in Benzoatithermus flavus gen. nov., sp. nov. from hot spring.</title>
        <authorList>
            <person name="Hu C.-J."/>
            <person name="Li W.-J."/>
        </authorList>
    </citation>
    <scope>NUCLEOTIDE SEQUENCE [LARGE SCALE GENOMIC DNA]</scope>
    <source>
        <strain evidence="6 7">SYSU G07066</strain>
    </source>
</reference>
<dbReference type="RefSeq" id="WP_418160433.1">
    <property type="nucleotide sequence ID" value="NZ_JBBLZC010000016.1"/>
</dbReference>
<feature type="binding site" evidence="5">
    <location>
        <position position="98"/>
    </location>
    <ligand>
        <name>Fe cation</name>
        <dbReference type="ChEBI" id="CHEBI:24875"/>
    </ligand>
</feature>
<keyword evidence="4 5" id="KW-0648">Protein biosynthesis</keyword>
<evidence type="ECO:0000256" key="2">
    <source>
        <dbReference type="ARBA" id="ARBA00022723"/>
    </source>
</evidence>
<evidence type="ECO:0000256" key="4">
    <source>
        <dbReference type="ARBA" id="ARBA00022917"/>
    </source>
</evidence>
<accession>A0ABU8XTQ3</accession>
<dbReference type="NCBIfam" id="TIGR00079">
    <property type="entry name" value="pept_deformyl"/>
    <property type="match status" value="1"/>
</dbReference>
<comment type="caution">
    <text evidence="6">The sequence shown here is derived from an EMBL/GenBank/DDBJ whole genome shotgun (WGS) entry which is preliminary data.</text>
</comment>
<organism evidence="6 7">
    <name type="scientific">Benzoatithermus flavus</name>
    <dbReference type="NCBI Taxonomy" id="3108223"/>
    <lineage>
        <taxon>Bacteria</taxon>
        <taxon>Pseudomonadati</taxon>
        <taxon>Pseudomonadota</taxon>
        <taxon>Alphaproteobacteria</taxon>
        <taxon>Geminicoccales</taxon>
        <taxon>Geminicoccaceae</taxon>
        <taxon>Benzoatithermus</taxon>
    </lineage>
</organism>
<keyword evidence="5" id="KW-0408">Iron</keyword>
<keyword evidence="7" id="KW-1185">Reference proteome</keyword>
<gene>
    <name evidence="5 6" type="primary">def</name>
    <name evidence="6" type="ORF">U1T56_15615</name>
</gene>
<comment type="cofactor">
    <cofactor evidence="5">
        <name>Fe(2+)</name>
        <dbReference type="ChEBI" id="CHEBI:29033"/>
    </cofactor>
    <text evidence="5">Binds 1 Fe(2+) ion.</text>
</comment>
<dbReference type="SUPFAM" id="SSF56420">
    <property type="entry name" value="Peptide deformylase"/>
    <property type="match status" value="1"/>
</dbReference>
<feature type="binding site" evidence="5">
    <location>
        <position position="140"/>
    </location>
    <ligand>
        <name>Fe cation</name>
        <dbReference type="ChEBI" id="CHEBI:24875"/>
    </ligand>
</feature>
<comment type="function">
    <text evidence="5">Removes the formyl group from the N-terminal Met of newly synthesized proteins. Requires at least a dipeptide for an efficient rate of reaction. N-terminal L-methionine is a prerequisite for activity but the enzyme has broad specificity at other positions.</text>
</comment>
<evidence type="ECO:0000256" key="1">
    <source>
        <dbReference type="ARBA" id="ARBA00010759"/>
    </source>
</evidence>
<name>A0ABU8XTQ3_9PROT</name>
<keyword evidence="2 5" id="KW-0479">Metal-binding</keyword>
<dbReference type="Pfam" id="PF01327">
    <property type="entry name" value="Pep_deformylase"/>
    <property type="match status" value="1"/>
</dbReference>
<dbReference type="PANTHER" id="PTHR10458:SF2">
    <property type="entry name" value="PEPTIDE DEFORMYLASE, MITOCHONDRIAL"/>
    <property type="match status" value="1"/>
</dbReference>
<keyword evidence="3 5" id="KW-0378">Hydrolase</keyword>
<dbReference type="InterPro" id="IPR023635">
    <property type="entry name" value="Peptide_deformylase"/>
</dbReference>
<dbReference type="PRINTS" id="PR01576">
    <property type="entry name" value="PDEFORMYLASE"/>
</dbReference>
<protein>
    <recommendedName>
        <fullName evidence="5">Peptide deformylase</fullName>
        <shortName evidence="5">PDF</shortName>
        <ecNumber evidence="5">3.5.1.88</ecNumber>
    </recommendedName>
    <alternativeName>
        <fullName evidence="5">Polypeptide deformylase</fullName>
    </alternativeName>
</protein>
<dbReference type="HAMAP" id="MF_00163">
    <property type="entry name" value="Pep_deformylase"/>
    <property type="match status" value="1"/>
</dbReference>
<dbReference type="InterPro" id="IPR036821">
    <property type="entry name" value="Peptide_deformylase_sf"/>
</dbReference>
<dbReference type="EC" id="3.5.1.88" evidence="5"/>
<evidence type="ECO:0000313" key="7">
    <source>
        <dbReference type="Proteomes" id="UP001375743"/>
    </source>
</evidence>
<dbReference type="NCBIfam" id="NF001159">
    <property type="entry name" value="PRK00150.1-3"/>
    <property type="match status" value="1"/>
</dbReference>